<name>A0A562QNG5_9PSED</name>
<evidence type="ECO:0000256" key="2">
    <source>
        <dbReference type="ARBA" id="ARBA00008163"/>
    </source>
</evidence>
<organism evidence="8 9">
    <name type="scientific">Pseudomonas duriflava</name>
    <dbReference type="NCBI Taxonomy" id="459528"/>
    <lineage>
        <taxon>Bacteria</taxon>
        <taxon>Pseudomonadati</taxon>
        <taxon>Pseudomonadota</taxon>
        <taxon>Gammaproteobacteria</taxon>
        <taxon>Pseudomonadales</taxon>
        <taxon>Pseudomonadaceae</taxon>
        <taxon>Pseudomonas</taxon>
    </lineage>
</organism>
<accession>A0A562QNG5</accession>
<evidence type="ECO:0000313" key="8">
    <source>
        <dbReference type="EMBL" id="TWI57606.1"/>
    </source>
</evidence>
<dbReference type="RefSeq" id="WP_145138407.1">
    <property type="nucleotide sequence ID" value="NZ_VLKY01000002.1"/>
</dbReference>
<comment type="similarity">
    <text evidence="2">Belongs to the OmpP1/FadL family.</text>
</comment>
<keyword evidence="6" id="KW-0472">Membrane</keyword>
<dbReference type="GO" id="GO:0009279">
    <property type="term" value="C:cell outer membrane"/>
    <property type="evidence" value="ECO:0007669"/>
    <property type="project" value="UniProtKB-SubCell"/>
</dbReference>
<keyword evidence="4" id="KW-0812">Transmembrane</keyword>
<keyword evidence="9" id="KW-1185">Reference proteome</keyword>
<proteinExistence type="inferred from homology"/>
<reference evidence="8 9" key="1">
    <citation type="journal article" date="2015" name="Stand. Genomic Sci.">
        <title>Genomic Encyclopedia of Bacterial and Archaeal Type Strains, Phase III: the genomes of soil and plant-associated and newly described type strains.</title>
        <authorList>
            <person name="Whitman W.B."/>
            <person name="Woyke T."/>
            <person name="Klenk H.P."/>
            <person name="Zhou Y."/>
            <person name="Lilburn T.G."/>
            <person name="Beck B.J."/>
            <person name="De Vos P."/>
            <person name="Vandamme P."/>
            <person name="Eisen J.A."/>
            <person name="Garrity G."/>
            <person name="Hugenholtz P."/>
            <person name="Kyrpides N.C."/>
        </authorList>
    </citation>
    <scope>NUCLEOTIDE SEQUENCE [LARGE SCALE GENOMIC DNA]</scope>
    <source>
        <strain evidence="8 9">CGMCC 1.6858</strain>
    </source>
</reference>
<keyword evidence="7" id="KW-0998">Cell outer membrane</keyword>
<dbReference type="PANTHER" id="PTHR35093">
    <property type="entry name" value="OUTER MEMBRANE PROTEIN NMB0088-RELATED"/>
    <property type="match status" value="1"/>
</dbReference>
<dbReference type="PANTHER" id="PTHR35093:SF8">
    <property type="entry name" value="OUTER MEMBRANE PROTEIN NMB0088-RELATED"/>
    <property type="match status" value="1"/>
</dbReference>
<dbReference type="OrthoDB" id="19849at2"/>
<evidence type="ECO:0000256" key="1">
    <source>
        <dbReference type="ARBA" id="ARBA00004571"/>
    </source>
</evidence>
<comment type="subcellular location">
    <subcellularLocation>
        <location evidence="1">Cell outer membrane</location>
        <topology evidence="1">Multi-pass membrane protein</topology>
    </subcellularLocation>
</comment>
<dbReference type="AlphaFoldDB" id="A0A562QNG5"/>
<comment type="caution">
    <text evidence="8">The sequence shown here is derived from an EMBL/GenBank/DDBJ whole genome shotgun (WGS) entry which is preliminary data.</text>
</comment>
<evidence type="ECO:0000313" key="9">
    <source>
        <dbReference type="Proteomes" id="UP000316905"/>
    </source>
</evidence>
<evidence type="ECO:0000256" key="7">
    <source>
        <dbReference type="ARBA" id="ARBA00023237"/>
    </source>
</evidence>
<evidence type="ECO:0000256" key="3">
    <source>
        <dbReference type="ARBA" id="ARBA00022452"/>
    </source>
</evidence>
<keyword evidence="3" id="KW-1134">Transmembrane beta strand</keyword>
<evidence type="ECO:0000256" key="4">
    <source>
        <dbReference type="ARBA" id="ARBA00022692"/>
    </source>
</evidence>
<evidence type="ECO:0000256" key="5">
    <source>
        <dbReference type="ARBA" id="ARBA00022729"/>
    </source>
</evidence>
<dbReference type="Gene3D" id="2.40.160.60">
    <property type="entry name" value="Outer membrane protein transport protein (OMPP1/FadL/TodX)"/>
    <property type="match status" value="1"/>
</dbReference>
<keyword evidence="5" id="KW-0732">Signal</keyword>
<dbReference type="Pfam" id="PF03349">
    <property type="entry name" value="Toluene_X"/>
    <property type="match status" value="1"/>
</dbReference>
<dbReference type="EMBL" id="VLKY01000002">
    <property type="protein sequence ID" value="TWI57606.1"/>
    <property type="molecule type" value="Genomic_DNA"/>
</dbReference>
<dbReference type="SUPFAM" id="SSF56935">
    <property type="entry name" value="Porins"/>
    <property type="match status" value="1"/>
</dbReference>
<gene>
    <name evidence="8" type="ORF">IQ22_00823</name>
</gene>
<sequence>MRHLFSPERSSFSIWHVLGISAAMLGAGQTLANNGVQLPGYGAQAQGMGGVSIALPQDAVASANNPAGMALVGNRVDFDLTVLRGPVDTTVGSRHYSDTAVILVPTGGFSRVINDDFSWGVSVFGNGVGLDYGEPVFGTKNLRSDFVQLIVAPTLTYQFRPGHYLGISPRLAIERLDIAGLEGFGYPYHGADYAYGAGFALGYIGEVAKGVRLGLTYASPIRFEKMDDYAQILPEGRINAPQQAGIGLSYKPVPQLTLAADYLWIDWSSERAYGNRLTEGGAPGSSRAPGFGWRDQHVFRAGVAYDWSERWTVRGGVSFASTLIPDSESSYATLAPLMEYDHYSLGATYRFNNGFELTGSYTLVPRGTVHGKGASAGVSTSARADYLNLGISYRY</sequence>
<dbReference type="InterPro" id="IPR005017">
    <property type="entry name" value="OMPP1/FadL/TodX"/>
</dbReference>
<dbReference type="GO" id="GO:0015483">
    <property type="term" value="F:long-chain fatty acid transporting porin activity"/>
    <property type="evidence" value="ECO:0007669"/>
    <property type="project" value="TreeGrafter"/>
</dbReference>
<dbReference type="Proteomes" id="UP000316905">
    <property type="component" value="Unassembled WGS sequence"/>
</dbReference>
<protein>
    <submittedName>
        <fullName evidence="8">Long-chain fatty acid transport protein</fullName>
    </submittedName>
</protein>
<evidence type="ECO:0000256" key="6">
    <source>
        <dbReference type="ARBA" id="ARBA00023136"/>
    </source>
</evidence>